<dbReference type="STRING" id="252514.A3224_15450"/>
<dbReference type="Pfam" id="PF13417">
    <property type="entry name" value="GST_N_3"/>
    <property type="match status" value="1"/>
</dbReference>
<protein>
    <submittedName>
        <fullName evidence="3">Glutathione S-transferase family protein</fullName>
    </submittedName>
</protein>
<dbReference type="InterPro" id="IPR036249">
    <property type="entry name" value="Thioredoxin-like_sf"/>
</dbReference>
<dbReference type="EMBL" id="JAPHQB010000032">
    <property type="protein sequence ID" value="MCX2803099.1"/>
    <property type="molecule type" value="Genomic_DNA"/>
</dbReference>
<sequence length="187" mass="21173">MKLFGSLTSPFVRHCRIALMQSGLDWEMVEIDIHSSQNPETPTLRVPFLHDDRLRLTDSTPILKYVREKSGMEFIPNVQDFDRYCLANTLLDSAIALFLLERSGFDINSNAYTLRQQKRIERVLSELDAAPLPESGRLGDADYRVAVAVAWGQFRNRFSIDSHTNLQRLLAIAEEDSSFCATVPPAA</sequence>
<dbReference type="EMBL" id="CP014864">
    <property type="protein sequence ID" value="AMX03796.1"/>
    <property type="molecule type" value="Genomic_DNA"/>
</dbReference>
<reference evidence="2" key="2">
    <citation type="submission" date="2016-03" db="EMBL/GenBank/DDBJ databases">
        <authorList>
            <person name="Ploux O."/>
        </authorList>
    </citation>
    <scope>NUCLEOTIDE SEQUENCE [LARGE SCALE GENOMIC DNA]</scope>
    <source>
        <strain evidence="2">DAU221</strain>
    </source>
</reference>
<gene>
    <name evidence="2" type="ORF">A3224_15450</name>
    <name evidence="3" type="ORF">OQJ68_14995</name>
</gene>
<dbReference type="AlphaFoldDB" id="A0A143HQL6"/>
<dbReference type="GeneID" id="76609424"/>
<evidence type="ECO:0000259" key="1">
    <source>
        <dbReference type="PROSITE" id="PS50404"/>
    </source>
</evidence>
<proteinExistence type="predicted"/>
<dbReference type="Proteomes" id="UP000076077">
    <property type="component" value="Chromosome"/>
</dbReference>
<dbReference type="RefSeq" id="WP_067156675.1">
    <property type="nucleotide sequence ID" value="NZ_CP014864.1"/>
</dbReference>
<dbReference type="Gene3D" id="3.40.30.10">
    <property type="entry name" value="Glutaredoxin"/>
    <property type="match status" value="1"/>
</dbReference>
<dbReference type="SUPFAM" id="SSF52833">
    <property type="entry name" value="Thioredoxin-like"/>
    <property type="match status" value="1"/>
</dbReference>
<evidence type="ECO:0000313" key="3">
    <source>
        <dbReference type="EMBL" id="MCX2803099.1"/>
    </source>
</evidence>
<keyword evidence="4" id="KW-1185">Reference proteome</keyword>
<dbReference type="OrthoDB" id="8634103at2"/>
<dbReference type="InterPro" id="IPR004045">
    <property type="entry name" value="Glutathione_S-Trfase_N"/>
</dbReference>
<feature type="domain" description="GST N-terminal" evidence="1">
    <location>
        <begin position="1"/>
        <end position="74"/>
    </location>
</feature>
<dbReference type="PROSITE" id="PS50404">
    <property type="entry name" value="GST_NTER"/>
    <property type="match status" value="1"/>
</dbReference>
<reference evidence="4" key="1">
    <citation type="submission" date="2016-03" db="EMBL/GenBank/DDBJ databases">
        <authorList>
            <person name="Lee Y.-S."/>
            <person name="Choi Y.-L."/>
        </authorList>
    </citation>
    <scope>NUCLEOTIDE SEQUENCE [LARGE SCALE GENOMIC DNA]</scope>
    <source>
        <strain evidence="4">DAU221</strain>
    </source>
</reference>
<dbReference type="Gene3D" id="1.20.1050.10">
    <property type="match status" value="1"/>
</dbReference>
<organism evidence="2 4">
    <name type="scientific">Microbulbifer thermotolerans</name>
    <dbReference type="NCBI Taxonomy" id="252514"/>
    <lineage>
        <taxon>Bacteria</taxon>
        <taxon>Pseudomonadati</taxon>
        <taxon>Pseudomonadota</taxon>
        <taxon>Gammaproteobacteria</taxon>
        <taxon>Cellvibrionales</taxon>
        <taxon>Microbulbiferaceae</taxon>
        <taxon>Microbulbifer</taxon>
    </lineage>
</organism>
<name>A0A143HQL6_MICTH</name>
<accession>A0A143HQL6</accession>
<evidence type="ECO:0000313" key="4">
    <source>
        <dbReference type="Proteomes" id="UP000076077"/>
    </source>
</evidence>
<dbReference type="KEGG" id="mthd:A3224_15450"/>
<evidence type="ECO:0000313" key="2">
    <source>
        <dbReference type="EMBL" id="AMX03796.1"/>
    </source>
</evidence>
<dbReference type="CDD" id="cd00570">
    <property type="entry name" value="GST_N_family"/>
    <property type="match status" value="1"/>
</dbReference>
<reference evidence="3" key="3">
    <citation type="submission" date="2022-11" db="EMBL/GenBank/DDBJ databases">
        <title>Chitin-degrading and fungicidal potential of chitinolytic bacterial strains from marine environment of the Pacific Ocean regions.</title>
        <authorList>
            <person name="Pentekhina I."/>
            <person name="Nedashkovskaya O."/>
            <person name="Seitkalieva A."/>
            <person name="Podvolotskaya A."/>
            <person name="Tekutyeva L."/>
            <person name="Balabanova L."/>
        </authorList>
    </citation>
    <scope>NUCLEOTIDE SEQUENCE</scope>
    <source>
        <strain evidence="3">KMM 6838</strain>
    </source>
</reference>
<dbReference type="Proteomes" id="UP001209730">
    <property type="component" value="Unassembled WGS sequence"/>
</dbReference>